<comment type="caution">
    <text evidence="4">The sequence shown here is derived from an EMBL/GenBank/DDBJ whole genome shotgun (WGS) entry which is preliminary data.</text>
</comment>
<accession>A0A1S2N4P0</accession>
<dbReference type="SUPFAM" id="SSF51316">
    <property type="entry name" value="Mss4-like"/>
    <property type="match status" value="1"/>
</dbReference>
<dbReference type="GO" id="GO:0046872">
    <property type="term" value="F:metal ion binding"/>
    <property type="evidence" value="ECO:0007669"/>
    <property type="project" value="UniProtKB-KW"/>
</dbReference>
<dbReference type="RefSeq" id="WP_005666645.1">
    <property type="nucleotide sequence ID" value="NZ_DALZDZ010000013.1"/>
</dbReference>
<reference evidence="4 5" key="1">
    <citation type="submission" date="2014-10" db="EMBL/GenBank/DDBJ databases">
        <authorList>
            <person name="Seo M.-J."/>
            <person name="Seok Y.J."/>
            <person name="Cha I.-T."/>
        </authorList>
    </citation>
    <scope>NUCLEOTIDE SEQUENCE [LARGE SCALE GENOMIC DNA]</scope>
    <source>
        <strain evidence="4 5">NEU</strain>
    </source>
</reference>
<dbReference type="PROSITE" id="PS51891">
    <property type="entry name" value="CENP_V_GFA"/>
    <property type="match status" value="1"/>
</dbReference>
<dbReference type="EMBL" id="JRYB01000001">
    <property type="protein sequence ID" value="OIJ39534.1"/>
    <property type="molecule type" value="Genomic_DNA"/>
</dbReference>
<dbReference type="InterPro" id="IPR011057">
    <property type="entry name" value="Mss4-like_sf"/>
</dbReference>
<dbReference type="GO" id="GO:0016846">
    <property type="term" value="F:carbon-sulfur lyase activity"/>
    <property type="evidence" value="ECO:0007669"/>
    <property type="project" value="InterPro"/>
</dbReference>
<dbReference type="Proteomes" id="UP000180246">
    <property type="component" value="Unassembled WGS sequence"/>
</dbReference>
<keyword evidence="2" id="KW-0479">Metal-binding</keyword>
<evidence type="ECO:0000256" key="1">
    <source>
        <dbReference type="ARBA" id="ARBA00005495"/>
    </source>
</evidence>
<dbReference type="InterPro" id="IPR052355">
    <property type="entry name" value="CENP-V-like"/>
</dbReference>
<keyword evidence="3" id="KW-0862">Zinc</keyword>
<dbReference type="PANTHER" id="PTHR28620:SF1">
    <property type="entry name" value="CENP-V_GFA DOMAIN-CONTAINING PROTEIN"/>
    <property type="match status" value="1"/>
</dbReference>
<dbReference type="InterPro" id="IPR006913">
    <property type="entry name" value="CENP-V/GFA"/>
</dbReference>
<evidence type="ECO:0000313" key="5">
    <source>
        <dbReference type="Proteomes" id="UP000180246"/>
    </source>
</evidence>
<evidence type="ECO:0000256" key="3">
    <source>
        <dbReference type="ARBA" id="ARBA00022833"/>
    </source>
</evidence>
<dbReference type="Gene3D" id="2.170.150.70">
    <property type="match status" value="1"/>
</dbReference>
<dbReference type="AlphaFoldDB" id="A0A1S2N4P0"/>
<dbReference type="PANTHER" id="PTHR28620">
    <property type="entry name" value="CENTROMERE PROTEIN V"/>
    <property type="match status" value="1"/>
</dbReference>
<gene>
    <name evidence="4" type="ORF">LO55_3087</name>
</gene>
<name>A0A1S2N4P0_9BURK</name>
<protein>
    <submittedName>
        <fullName evidence="4">Glutathione-dependent formaldehyde-activating enzyme family protein</fullName>
    </submittedName>
</protein>
<organism evidence="4 5">
    <name type="scientific">Massilia timonae</name>
    <dbReference type="NCBI Taxonomy" id="47229"/>
    <lineage>
        <taxon>Bacteria</taxon>
        <taxon>Pseudomonadati</taxon>
        <taxon>Pseudomonadota</taxon>
        <taxon>Betaproteobacteria</taxon>
        <taxon>Burkholderiales</taxon>
        <taxon>Oxalobacteraceae</taxon>
        <taxon>Telluria group</taxon>
        <taxon>Massilia</taxon>
    </lineage>
</organism>
<proteinExistence type="inferred from homology"/>
<sequence length="132" mass="14526">MKTYHGSCHCGAVRYAADIDLALGTVKCNCSICSKMRFWAVQLAPTAFRLLQGQGFLREYRFHTRRDGHHFCGECGINVFSTGAAPRSGPFVAVTVASLDDLPVADLLAAPVRHIDGRNDNWITPPAEIRHL</sequence>
<evidence type="ECO:0000256" key="2">
    <source>
        <dbReference type="ARBA" id="ARBA00022723"/>
    </source>
</evidence>
<dbReference type="Pfam" id="PF04828">
    <property type="entry name" value="GFA"/>
    <property type="match status" value="1"/>
</dbReference>
<comment type="similarity">
    <text evidence="1">Belongs to the Gfa family.</text>
</comment>
<evidence type="ECO:0000313" key="4">
    <source>
        <dbReference type="EMBL" id="OIJ39534.1"/>
    </source>
</evidence>